<keyword evidence="9" id="KW-1133">Transmembrane helix</keyword>
<dbReference type="Proteomes" id="UP000265020">
    <property type="component" value="Unassembled WGS sequence"/>
</dbReference>
<organism evidence="10 11">
    <name type="scientific">Cyprinodon variegatus</name>
    <name type="common">Sheepshead minnow</name>
    <dbReference type="NCBI Taxonomy" id="28743"/>
    <lineage>
        <taxon>Eukaryota</taxon>
        <taxon>Metazoa</taxon>
        <taxon>Chordata</taxon>
        <taxon>Craniata</taxon>
        <taxon>Vertebrata</taxon>
        <taxon>Euteleostomi</taxon>
        <taxon>Actinopterygii</taxon>
        <taxon>Neopterygii</taxon>
        <taxon>Teleostei</taxon>
        <taxon>Neoteleostei</taxon>
        <taxon>Acanthomorphata</taxon>
        <taxon>Ovalentaria</taxon>
        <taxon>Atherinomorphae</taxon>
        <taxon>Cyprinodontiformes</taxon>
        <taxon>Cyprinodontidae</taxon>
        <taxon>Cyprinodon</taxon>
    </lineage>
</organism>
<feature type="coiled-coil region" evidence="7">
    <location>
        <begin position="320"/>
        <end position="358"/>
    </location>
</feature>
<dbReference type="GeneTree" id="ENSGT00390000015968"/>
<evidence type="ECO:0000256" key="9">
    <source>
        <dbReference type="SAM" id="Phobius"/>
    </source>
</evidence>
<dbReference type="STRING" id="28743.ENSCVAP00000010100"/>
<sequence>MTTKNRSKNSEKSAASSQDDAPKKSQKSSGATNGVSGPEGPQGPRSGSCLGLLVTTVFYIAMIGAAGFAAFYLQQVVEEVRQIHAKHEESARRSGEMGTKMESFVQQVESLRSNVDGLESSLGITRVELEAAVSRMKRGELETRRVEEALQKLQNDLIRDLSEGIREVKEAREKDFSSLETTVEERLAEVSQSISASVAEFAEGQGEAQRQLADLKARLSDTADPTLVKQELSAIVEVVAEIKTAKEAADDTTNSLRMQISSVREELQTRNKEVTSLSQELESVRSVVQETAGSLRESLSAAEAGVQGLGEQTVNLQSSLEQVTDAVRAVEERANAAAAQALRRADDLETRVKLSEENSDTLSASLSDLSSKVEGLLAKYDGHESSLSAQGEAVGRVKNDLKQELEDLKSRMEKLQSNIGLSGEETKLASESSTPLQVELESLRTAVEEVRSEVATLESHDLAIRTLEKALQETKQEVDGLTGAKRDEGQSSLEELQNKLAAFVEAQNQLTAKNTGLDEQLEELEKRLTVLEDRI</sequence>
<keyword evidence="4" id="KW-0963">Cytoplasm</keyword>
<evidence type="ECO:0000313" key="10">
    <source>
        <dbReference type="Ensembl" id="ENSCVAP00000010100.1"/>
    </source>
</evidence>
<reference evidence="10" key="2">
    <citation type="submission" date="2025-09" db="UniProtKB">
        <authorList>
            <consortium name="Ensembl"/>
        </authorList>
    </citation>
    <scope>IDENTIFICATION</scope>
</reference>
<evidence type="ECO:0000256" key="3">
    <source>
        <dbReference type="ARBA" id="ARBA00022475"/>
    </source>
</evidence>
<reference evidence="10" key="1">
    <citation type="submission" date="2025-08" db="UniProtKB">
        <authorList>
            <consortium name="Ensembl"/>
        </authorList>
    </citation>
    <scope>IDENTIFICATION</scope>
</reference>
<keyword evidence="7" id="KW-0175">Coiled coil</keyword>
<dbReference type="PANTHER" id="PTHR45161">
    <property type="entry name" value="CYTOSKELETON-ASSOCIATED PROTEIN 4"/>
    <property type="match status" value="1"/>
</dbReference>
<feature type="coiled-coil region" evidence="7">
    <location>
        <begin position="398"/>
        <end position="534"/>
    </location>
</feature>
<evidence type="ECO:0000313" key="11">
    <source>
        <dbReference type="Proteomes" id="UP000265020"/>
    </source>
</evidence>
<dbReference type="KEGG" id="cvg:107098900"/>
<evidence type="ECO:0000256" key="8">
    <source>
        <dbReference type="SAM" id="MobiDB-lite"/>
    </source>
</evidence>
<evidence type="ECO:0000256" key="6">
    <source>
        <dbReference type="ARBA" id="ARBA00023136"/>
    </source>
</evidence>
<evidence type="ECO:0000256" key="4">
    <source>
        <dbReference type="ARBA" id="ARBA00022490"/>
    </source>
</evidence>
<evidence type="ECO:0000256" key="7">
    <source>
        <dbReference type="SAM" id="Coils"/>
    </source>
</evidence>
<evidence type="ECO:0000256" key="1">
    <source>
        <dbReference type="ARBA" id="ARBA00004236"/>
    </source>
</evidence>
<keyword evidence="3" id="KW-1003">Cell membrane</keyword>
<feature type="transmembrane region" description="Helical" evidence="9">
    <location>
        <begin position="50"/>
        <end position="73"/>
    </location>
</feature>
<name>A0A3Q2FTG9_CYPVA</name>
<evidence type="ECO:0000256" key="5">
    <source>
        <dbReference type="ARBA" id="ARBA00022553"/>
    </source>
</evidence>
<dbReference type="AlphaFoldDB" id="A0A3Q2FTG9"/>
<evidence type="ECO:0000256" key="2">
    <source>
        <dbReference type="ARBA" id="ARBA00004496"/>
    </source>
</evidence>
<protein>
    <submittedName>
        <fullName evidence="10">Cytoskeleton associated protein 4</fullName>
    </submittedName>
</protein>
<comment type="subcellular location">
    <subcellularLocation>
        <location evidence="1">Cell membrane</location>
    </subcellularLocation>
    <subcellularLocation>
        <location evidence="2">Cytoplasm</location>
    </subcellularLocation>
</comment>
<keyword evidence="5" id="KW-0597">Phosphoprotein</keyword>
<proteinExistence type="predicted"/>
<dbReference type="GO" id="GO:0005886">
    <property type="term" value="C:plasma membrane"/>
    <property type="evidence" value="ECO:0007669"/>
    <property type="project" value="UniProtKB-SubCell"/>
</dbReference>
<dbReference type="GO" id="GO:0005737">
    <property type="term" value="C:cytoplasm"/>
    <property type="evidence" value="ECO:0007669"/>
    <property type="project" value="UniProtKB-SubCell"/>
</dbReference>
<keyword evidence="9" id="KW-0812">Transmembrane</keyword>
<keyword evidence="6 9" id="KW-0472">Membrane</keyword>
<dbReference type="GeneID" id="107098900"/>
<dbReference type="OrthoDB" id="9944809at2759"/>
<dbReference type="RefSeq" id="XP_015252274.1">
    <property type="nucleotide sequence ID" value="XM_015396788.1"/>
</dbReference>
<feature type="coiled-coil region" evidence="7">
    <location>
        <begin position="101"/>
        <end position="156"/>
    </location>
</feature>
<dbReference type="Gene3D" id="1.10.287.1490">
    <property type="match status" value="1"/>
</dbReference>
<accession>A0A3Q2FTG9</accession>
<dbReference type="Ensembl" id="ENSCVAT00000016678.1">
    <property type="protein sequence ID" value="ENSCVAP00000010100.1"/>
    <property type="gene ID" value="ENSCVAG00000012162.1"/>
</dbReference>
<dbReference type="CTD" id="10970"/>
<dbReference type="OMA" id="GFSGWCV"/>
<keyword evidence="11" id="KW-1185">Reference proteome</keyword>
<feature type="region of interest" description="Disordered" evidence="8">
    <location>
        <begin position="1"/>
        <end position="45"/>
    </location>
</feature>
<dbReference type="PANTHER" id="PTHR45161:SF1">
    <property type="entry name" value="CYTOSKELETON-ASSOCIATED PROTEIN 4"/>
    <property type="match status" value="1"/>
</dbReference>